<evidence type="ECO:0000313" key="3">
    <source>
        <dbReference type="Proteomes" id="UP000247780"/>
    </source>
</evidence>
<dbReference type="PANTHER" id="PTHR35894:SF1">
    <property type="entry name" value="PHOSPHORIBULOKINASE _ URIDINE KINASE FAMILY"/>
    <property type="match status" value="1"/>
</dbReference>
<keyword evidence="3" id="KW-1185">Reference proteome</keyword>
<evidence type="ECO:0000313" key="2">
    <source>
        <dbReference type="EMBL" id="PXV83481.1"/>
    </source>
</evidence>
<gene>
    <name evidence="2" type="ORF">C8R14_10586</name>
</gene>
<dbReference type="Proteomes" id="UP000247780">
    <property type="component" value="Unassembled WGS sequence"/>
</dbReference>
<dbReference type="EMBL" id="QICQ01000005">
    <property type="protein sequence ID" value="PXV83481.1"/>
    <property type="molecule type" value="Genomic_DNA"/>
</dbReference>
<accession>A0ABX5MC81</accession>
<dbReference type="NCBIfam" id="TIGR03015">
    <property type="entry name" value="pepcterm_ATPase"/>
    <property type="match status" value="1"/>
</dbReference>
<reference evidence="2 3" key="1">
    <citation type="submission" date="2018-04" db="EMBL/GenBank/DDBJ databases">
        <title>Active sludge and wastewater microbial communities from Klosterneuburg, Austria.</title>
        <authorList>
            <person name="Wagner M."/>
        </authorList>
    </citation>
    <scope>NUCLEOTIDE SEQUENCE [LARGE SCALE GENOMIC DNA]</scope>
    <source>
        <strain evidence="2 3">Nm 57</strain>
    </source>
</reference>
<dbReference type="InterPro" id="IPR003593">
    <property type="entry name" value="AAA+_ATPase"/>
</dbReference>
<comment type="caution">
    <text evidence="2">The sequence shown here is derived from an EMBL/GenBank/DDBJ whole genome shotgun (WGS) entry which is preliminary data.</text>
</comment>
<dbReference type="InterPro" id="IPR052026">
    <property type="entry name" value="ExeA_AAA_ATPase_DNA-bind"/>
</dbReference>
<evidence type="ECO:0000259" key="1">
    <source>
        <dbReference type="SMART" id="SM00382"/>
    </source>
</evidence>
<dbReference type="InterPro" id="IPR017466">
    <property type="entry name" value="XrtA-assoc_ATPase-like"/>
</dbReference>
<dbReference type="Pfam" id="PF13401">
    <property type="entry name" value="AAA_22"/>
    <property type="match status" value="1"/>
</dbReference>
<sequence length="277" mass="31830">MYLTYYGFTEKPFQLKPDPSFFFPSRGHKRAAAYLEYGLSQEDGFIIITGEVGAGKTTLMRCLFQKLKRERVVAAQLVSTRLDPDDALRMVAAAFSLPYEGLSKAALLLDLERFMRKCEREGTRVLLVVDEAQNLQPQTLEELRMLSNFQSDNRPLLQTFLLGQPEFRRTLLGNQMQQLRQRVIATYHLGPLDQAETRAYIEHRLQKAGWNGNPVFQDEIFEIIHNFSTGIPRKINMFCDRLLIMGCLEELQALSKAEANEVMLDIQKEFDLTVSPE</sequence>
<protein>
    <submittedName>
        <fullName evidence="2">Secretion ATPase (PEP-CTERM system associated)</fullName>
    </submittedName>
</protein>
<dbReference type="SUPFAM" id="SSF52540">
    <property type="entry name" value="P-loop containing nucleoside triphosphate hydrolases"/>
    <property type="match status" value="1"/>
</dbReference>
<dbReference type="Gene3D" id="3.40.50.300">
    <property type="entry name" value="P-loop containing nucleotide triphosphate hydrolases"/>
    <property type="match status" value="1"/>
</dbReference>
<dbReference type="PANTHER" id="PTHR35894">
    <property type="entry name" value="GENERAL SECRETION PATHWAY PROTEIN A-RELATED"/>
    <property type="match status" value="1"/>
</dbReference>
<dbReference type="InterPro" id="IPR027417">
    <property type="entry name" value="P-loop_NTPase"/>
</dbReference>
<feature type="domain" description="AAA+ ATPase" evidence="1">
    <location>
        <begin position="42"/>
        <end position="212"/>
    </location>
</feature>
<organism evidence="2 3">
    <name type="scientific">Nitrosomonas eutropha</name>
    <dbReference type="NCBI Taxonomy" id="916"/>
    <lineage>
        <taxon>Bacteria</taxon>
        <taxon>Pseudomonadati</taxon>
        <taxon>Pseudomonadota</taxon>
        <taxon>Betaproteobacteria</taxon>
        <taxon>Nitrosomonadales</taxon>
        <taxon>Nitrosomonadaceae</taxon>
        <taxon>Nitrosomonas</taxon>
    </lineage>
</organism>
<proteinExistence type="predicted"/>
<dbReference type="SMART" id="SM00382">
    <property type="entry name" value="AAA"/>
    <property type="match status" value="1"/>
</dbReference>
<name>A0ABX5MC81_9PROT</name>
<dbReference type="InterPro" id="IPR049945">
    <property type="entry name" value="AAA_22"/>
</dbReference>
<dbReference type="RefSeq" id="WP_011633979.1">
    <property type="nucleotide sequence ID" value="NZ_FMTW01000030.1"/>
</dbReference>